<keyword evidence="4" id="KW-0732">Signal</keyword>
<dbReference type="PANTHER" id="PTHR48094:SF11">
    <property type="entry name" value="GLUTATHIONE-INDEPENDENT GLYOXALASE HSP31-RELATED"/>
    <property type="match status" value="1"/>
</dbReference>
<accession>A0A2K3D9Q4</accession>
<dbReference type="Gramene" id="PNW77261">
    <property type="protein sequence ID" value="PNW77261"/>
    <property type="gene ID" value="CHLRE_10g428950v5"/>
</dbReference>
<feature type="domain" description="DJ-1/PfpI" evidence="5">
    <location>
        <begin position="56"/>
        <end position="207"/>
    </location>
</feature>
<dbReference type="PANTHER" id="PTHR48094">
    <property type="entry name" value="PROTEIN/NUCLEIC ACID DEGLYCASE DJ-1-RELATED"/>
    <property type="match status" value="1"/>
</dbReference>
<dbReference type="OrthoDB" id="543156at2759"/>
<protein>
    <recommendedName>
        <fullName evidence="5">DJ-1/PfpI domain-containing protein</fullName>
    </recommendedName>
</protein>
<dbReference type="Pfam" id="PF01965">
    <property type="entry name" value="DJ-1_PfpI"/>
    <property type="match status" value="1"/>
</dbReference>
<dbReference type="GO" id="GO:0019243">
    <property type="term" value="P:methylglyoxal catabolic process to D-lactate via S-lactoyl-glutathione"/>
    <property type="evidence" value="ECO:0000318"/>
    <property type="project" value="GO_Central"/>
</dbReference>
<keyword evidence="1" id="KW-0346">Stress response</keyword>
<dbReference type="EMBL" id="CM008971">
    <property type="protein sequence ID" value="PNW77261.1"/>
    <property type="molecule type" value="Genomic_DNA"/>
</dbReference>
<gene>
    <name evidence="6" type="ORF">CHLRE_10g428950v5</name>
</gene>
<feature type="chain" id="PRO_5014368309" description="DJ-1/PfpI domain-containing protein" evidence="4">
    <location>
        <begin position="20"/>
        <end position="349"/>
    </location>
</feature>
<dbReference type="Gene3D" id="3.40.50.880">
    <property type="match status" value="1"/>
</dbReference>
<dbReference type="GO" id="GO:0019172">
    <property type="term" value="F:glyoxalase III activity"/>
    <property type="evidence" value="ECO:0000318"/>
    <property type="project" value="GO_Central"/>
</dbReference>
<name>A0A2K3D9Q4_CHLRE</name>
<dbReference type="RefSeq" id="XP_001702701.2">
    <property type="nucleotide sequence ID" value="XM_001702649.2"/>
</dbReference>
<dbReference type="InterPro" id="IPR002818">
    <property type="entry name" value="DJ-1/PfpI"/>
</dbReference>
<evidence type="ECO:0000313" key="6">
    <source>
        <dbReference type="EMBL" id="PNW77261.1"/>
    </source>
</evidence>
<dbReference type="KEGG" id="cre:CHLRE_10g428950v5"/>
<keyword evidence="7" id="KW-1185">Reference proteome</keyword>
<evidence type="ECO:0000256" key="2">
    <source>
        <dbReference type="ARBA" id="ARBA00023239"/>
    </source>
</evidence>
<organism evidence="6 7">
    <name type="scientific">Chlamydomonas reinhardtii</name>
    <name type="common">Chlamydomonas smithii</name>
    <dbReference type="NCBI Taxonomy" id="3055"/>
    <lineage>
        <taxon>Eukaryota</taxon>
        <taxon>Viridiplantae</taxon>
        <taxon>Chlorophyta</taxon>
        <taxon>core chlorophytes</taxon>
        <taxon>Chlorophyceae</taxon>
        <taxon>CS clade</taxon>
        <taxon>Chlamydomonadales</taxon>
        <taxon>Chlamydomonadaceae</taxon>
        <taxon>Chlamydomonas</taxon>
    </lineage>
</organism>
<evidence type="ECO:0000259" key="5">
    <source>
        <dbReference type="Pfam" id="PF01965"/>
    </source>
</evidence>
<dbReference type="GO" id="GO:0005737">
    <property type="term" value="C:cytoplasm"/>
    <property type="evidence" value="ECO:0000318"/>
    <property type="project" value="GO_Central"/>
</dbReference>
<reference evidence="6 7" key="1">
    <citation type="journal article" date="2007" name="Science">
        <title>The Chlamydomonas genome reveals the evolution of key animal and plant functions.</title>
        <authorList>
            <person name="Merchant S.S."/>
            <person name="Prochnik S.E."/>
            <person name="Vallon O."/>
            <person name="Harris E.H."/>
            <person name="Karpowicz S.J."/>
            <person name="Witman G.B."/>
            <person name="Terry A."/>
            <person name="Salamov A."/>
            <person name="Fritz-Laylin L.K."/>
            <person name="Marechal-Drouard L."/>
            <person name="Marshall W.F."/>
            <person name="Qu L.H."/>
            <person name="Nelson D.R."/>
            <person name="Sanderfoot A.A."/>
            <person name="Spalding M.H."/>
            <person name="Kapitonov V.V."/>
            <person name="Ren Q."/>
            <person name="Ferris P."/>
            <person name="Lindquist E."/>
            <person name="Shapiro H."/>
            <person name="Lucas S.M."/>
            <person name="Grimwood J."/>
            <person name="Schmutz J."/>
            <person name="Cardol P."/>
            <person name="Cerutti H."/>
            <person name="Chanfreau G."/>
            <person name="Chen C.L."/>
            <person name="Cognat V."/>
            <person name="Croft M.T."/>
            <person name="Dent R."/>
            <person name="Dutcher S."/>
            <person name="Fernandez E."/>
            <person name="Fukuzawa H."/>
            <person name="Gonzalez-Ballester D."/>
            <person name="Gonzalez-Halphen D."/>
            <person name="Hallmann A."/>
            <person name="Hanikenne M."/>
            <person name="Hippler M."/>
            <person name="Inwood W."/>
            <person name="Jabbari K."/>
            <person name="Kalanon M."/>
            <person name="Kuras R."/>
            <person name="Lefebvre P.A."/>
            <person name="Lemaire S.D."/>
            <person name="Lobanov A.V."/>
            <person name="Lohr M."/>
            <person name="Manuell A."/>
            <person name="Meier I."/>
            <person name="Mets L."/>
            <person name="Mittag M."/>
            <person name="Mittelmeier T."/>
            <person name="Moroney J.V."/>
            <person name="Moseley J."/>
            <person name="Napoli C."/>
            <person name="Nedelcu A.M."/>
            <person name="Niyogi K."/>
            <person name="Novoselov S.V."/>
            <person name="Paulsen I.T."/>
            <person name="Pazour G."/>
            <person name="Purton S."/>
            <person name="Ral J.P."/>
            <person name="Riano-Pachon D.M."/>
            <person name="Riekhof W."/>
            <person name="Rymarquis L."/>
            <person name="Schroda M."/>
            <person name="Stern D."/>
            <person name="Umen J."/>
            <person name="Willows R."/>
            <person name="Wilson N."/>
            <person name="Zimmer S.L."/>
            <person name="Allmer J."/>
            <person name="Balk J."/>
            <person name="Bisova K."/>
            <person name="Chen C.J."/>
            <person name="Elias M."/>
            <person name="Gendler K."/>
            <person name="Hauser C."/>
            <person name="Lamb M.R."/>
            <person name="Ledford H."/>
            <person name="Long J.C."/>
            <person name="Minagawa J."/>
            <person name="Page M.D."/>
            <person name="Pan J."/>
            <person name="Pootakham W."/>
            <person name="Roje S."/>
            <person name="Rose A."/>
            <person name="Stahlberg E."/>
            <person name="Terauchi A.M."/>
            <person name="Yang P."/>
            <person name="Ball S."/>
            <person name="Bowler C."/>
            <person name="Dieckmann C.L."/>
            <person name="Gladyshev V.N."/>
            <person name="Green P."/>
            <person name="Jorgensen R."/>
            <person name="Mayfield S."/>
            <person name="Mueller-Roeber B."/>
            <person name="Rajamani S."/>
            <person name="Sayre R.T."/>
            <person name="Brokstein P."/>
            <person name="Dubchak I."/>
            <person name="Goodstein D."/>
            <person name="Hornick L."/>
            <person name="Huang Y.W."/>
            <person name="Jhaveri J."/>
            <person name="Luo Y."/>
            <person name="Martinez D."/>
            <person name="Ngau W.C."/>
            <person name="Otillar B."/>
            <person name="Poliakov A."/>
            <person name="Porter A."/>
            <person name="Szajkowski L."/>
            <person name="Werner G."/>
            <person name="Zhou K."/>
            <person name="Grigoriev I.V."/>
            <person name="Rokhsar D.S."/>
            <person name="Grossman A.R."/>
        </authorList>
    </citation>
    <scope>NUCLEOTIDE SEQUENCE [LARGE SCALE GENOMIC DNA]</scope>
    <source>
        <strain evidence="7">CC-503</strain>
    </source>
</reference>
<dbReference type="PaxDb" id="3055-EDP06480"/>
<dbReference type="STRING" id="3055.A0A2K3D9Q4"/>
<proteinExistence type="inferred from homology"/>
<comment type="similarity">
    <text evidence="3">Belongs to the peptidase C56 family. HSP31-like subfamily.</text>
</comment>
<evidence type="ECO:0000313" key="7">
    <source>
        <dbReference type="Proteomes" id="UP000006906"/>
    </source>
</evidence>
<dbReference type="SUPFAM" id="SSF52317">
    <property type="entry name" value="Class I glutamine amidotransferase-like"/>
    <property type="match status" value="1"/>
</dbReference>
<dbReference type="GeneID" id="5728126"/>
<dbReference type="InParanoid" id="A0A2K3D9Q4"/>
<evidence type="ECO:0000256" key="1">
    <source>
        <dbReference type="ARBA" id="ARBA00023016"/>
    </source>
</evidence>
<dbReference type="InterPro" id="IPR029062">
    <property type="entry name" value="Class_I_gatase-like"/>
</dbReference>
<sequence>MRAIYAALLLCSCVALAQGASKRCNVLSIVTNVGSWTPTTGPAKYVGVPKPTGYWLVEFTHSYTVFKNAGCSVTVASPKGGLGPADSQGFAFYANDPDSKPLVAKRPDGSSYVPLTENTTAAGSITNAQLANFDILFFVGGTGSMWDFANDANLHRIIRVMWESGKVVSAVCHGPMALVHAKLSDNSSLVAGRAMTGFSNAEEEWLGSSNNVCGLCYPGNEATGCSAGLSPANCSGPHMPTEYAKQGSFLLEDGLKASGAIYMSTQQDWARFYFRPHVVRHGRLVTGQNPGAGRETAEAAYDTHRLLRMTKKKNCPIWSQFADTFCSPVQQTAADPPVKCKTNGYIPKC</sequence>
<evidence type="ECO:0000256" key="4">
    <source>
        <dbReference type="SAM" id="SignalP"/>
    </source>
</evidence>
<dbReference type="ExpressionAtlas" id="A0A2K3D9Q4">
    <property type="expression patterns" value="baseline and differential"/>
</dbReference>
<feature type="signal peptide" evidence="4">
    <location>
        <begin position="1"/>
        <end position="19"/>
    </location>
</feature>
<keyword evidence="2" id="KW-0456">Lyase</keyword>
<evidence type="ECO:0000256" key="3">
    <source>
        <dbReference type="ARBA" id="ARBA00038493"/>
    </source>
</evidence>
<dbReference type="InterPro" id="IPR050325">
    <property type="entry name" value="Prot/Nucl_acid_deglycase"/>
</dbReference>
<dbReference type="CDD" id="cd03141">
    <property type="entry name" value="GATase1_Hsp31_like"/>
    <property type="match status" value="1"/>
</dbReference>
<dbReference type="Proteomes" id="UP000006906">
    <property type="component" value="Chromosome 10"/>
</dbReference>
<dbReference type="AlphaFoldDB" id="A0A2K3D9Q4"/>